<accession>A0A1H5UDK7</accession>
<evidence type="ECO:0000313" key="7">
    <source>
        <dbReference type="Proteomes" id="UP000236726"/>
    </source>
</evidence>
<dbReference type="InterPro" id="IPR002053">
    <property type="entry name" value="Glyco_hydro_25"/>
</dbReference>
<keyword evidence="5" id="KW-0472">Membrane</keyword>
<evidence type="ECO:0000256" key="4">
    <source>
        <dbReference type="SAM" id="MobiDB-lite"/>
    </source>
</evidence>
<evidence type="ECO:0000256" key="2">
    <source>
        <dbReference type="ARBA" id="ARBA00022801"/>
    </source>
</evidence>
<dbReference type="SUPFAM" id="SSF51445">
    <property type="entry name" value="(Trans)glycosidases"/>
    <property type="match status" value="1"/>
</dbReference>
<dbReference type="PANTHER" id="PTHR34135:SF2">
    <property type="entry name" value="LYSOZYME"/>
    <property type="match status" value="1"/>
</dbReference>
<evidence type="ECO:0000256" key="1">
    <source>
        <dbReference type="ARBA" id="ARBA00010646"/>
    </source>
</evidence>
<keyword evidence="5" id="KW-1133">Transmembrane helix</keyword>
<dbReference type="InterPro" id="IPR017853">
    <property type="entry name" value="GH"/>
</dbReference>
<dbReference type="InterPro" id="IPR018077">
    <property type="entry name" value="Glyco_hydro_fam25_subgr"/>
</dbReference>
<dbReference type="SMART" id="SM00641">
    <property type="entry name" value="Glyco_25"/>
    <property type="match status" value="1"/>
</dbReference>
<keyword evidence="2" id="KW-0378">Hydrolase</keyword>
<proteinExistence type="inferred from homology"/>
<gene>
    <name evidence="6" type="ORF">SAMN05216537_10729</name>
</gene>
<sequence>MKFGKLFEVVKGFLSVYYKQSLIGLAAAAVTATAVTGTVIAVNSNSSKVVAEETSEATMETEEITENEETTEETLEETTEVAADTEIATEDTTVTDEKILDMIASGNVEVIPIEELEVAEVDTSKKDEVMGGGNVDLVDNSDEVTTTQQTTQAQISETTQSQETTNQATTNSETTNTTSQETSSSQQETTTQAPTTTAAATTQVSAEYSTVVKGIDVSKWQGSIDWNQVKASGISFVMIKCGGRYTGNGGLYEDSYFRQNIQGALNAGLKVGIYFFSQATTVTEAYEEASLCVDLIKDYNITYPVAFDWESASGYRVASANLSTTALTEICETFADTVKSYGYTPMIYFNRTDWRSAVNTSVLTSKYKVWLATYYTAYYYTSTDWQYGNSRPSYPDIPYCMWQYGVTNVVPGISGYVDMDLALFDYN</sequence>
<dbReference type="PANTHER" id="PTHR34135">
    <property type="entry name" value="LYSOZYME"/>
    <property type="match status" value="1"/>
</dbReference>
<dbReference type="GO" id="GO:0016052">
    <property type="term" value="P:carbohydrate catabolic process"/>
    <property type="evidence" value="ECO:0007669"/>
    <property type="project" value="TreeGrafter"/>
</dbReference>
<reference evidence="6 7" key="1">
    <citation type="submission" date="2016-10" db="EMBL/GenBank/DDBJ databases">
        <authorList>
            <person name="de Groot N.N."/>
        </authorList>
    </citation>
    <scope>NUCLEOTIDE SEQUENCE [LARGE SCALE GENOMIC DNA]</scope>
    <source>
        <strain evidence="6 7">D15d</strain>
    </source>
</reference>
<keyword evidence="5" id="KW-0812">Transmembrane</keyword>
<feature type="region of interest" description="Disordered" evidence="4">
    <location>
        <begin position="122"/>
        <end position="201"/>
    </location>
</feature>
<dbReference type="GO" id="GO:0009253">
    <property type="term" value="P:peptidoglycan catabolic process"/>
    <property type="evidence" value="ECO:0007669"/>
    <property type="project" value="InterPro"/>
</dbReference>
<dbReference type="RefSeq" id="WP_103952710.1">
    <property type="nucleotide sequence ID" value="NZ_FNUL01000007.1"/>
</dbReference>
<evidence type="ECO:0000313" key="6">
    <source>
        <dbReference type="EMBL" id="SEF73134.1"/>
    </source>
</evidence>
<dbReference type="PROSITE" id="PS51904">
    <property type="entry name" value="GLYCOSYL_HYDROL_F25_2"/>
    <property type="match status" value="1"/>
</dbReference>
<dbReference type="GO" id="GO:0016998">
    <property type="term" value="P:cell wall macromolecule catabolic process"/>
    <property type="evidence" value="ECO:0007669"/>
    <property type="project" value="InterPro"/>
</dbReference>
<name>A0A1H5UDK7_9FIRM</name>
<dbReference type="Gene3D" id="3.20.20.80">
    <property type="entry name" value="Glycosidases"/>
    <property type="match status" value="1"/>
</dbReference>
<dbReference type="Proteomes" id="UP000236726">
    <property type="component" value="Unassembled WGS sequence"/>
</dbReference>
<evidence type="ECO:0000256" key="3">
    <source>
        <dbReference type="ARBA" id="ARBA00023295"/>
    </source>
</evidence>
<dbReference type="CDD" id="cd06414">
    <property type="entry name" value="GH25_LytC-like"/>
    <property type="match status" value="1"/>
</dbReference>
<keyword evidence="7" id="KW-1185">Reference proteome</keyword>
<protein>
    <submittedName>
        <fullName evidence="6">Lyzozyme M1 (1,4-beta-N-acetylmuramidase), GH25 family</fullName>
    </submittedName>
</protein>
<dbReference type="EMBL" id="FNUL01000007">
    <property type="protein sequence ID" value="SEF73134.1"/>
    <property type="molecule type" value="Genomic_DNA"/>
</dbReference>
<organism evidence="6 7">
    <name type="scientific">Lachnospira multipara</name>
    <dbReference type="NCBI Taxonomy" id="28051"/>
    <lineage>
        <taxon>Bacteria</taxon>
        <taxon>Bacillati</taxon>
        <taxon>Bacillota</taxon>
        <taxon>Clostridia</taxon>
        <taxon>Lachnospirales</taxon>
        <taxon>Lachnospiraceae</taxon>
        <taxon>Lachnospira</taxon>
    </lineage>
</organism>
<feature type="compositionally biased region" description="Low complexity" evidence="4">
    <location>
        <begin position="145"/>
        <end position="201"/>
    </location>
</feature>
<dbReference type="Pfam" id="PF01183">
    <property type="entry name" value="Glyco_hydro_25"/>
    <property type="match status" value="1"/>
</dbReference>
<feature type="transmembrane region" description="Helical" evidence="5">
    <location>
        <begin position="21"/>
        <end position="42"/>
    </location>
</feature>
<dbReference type="GO" id="GO:0003796">
    <property type="term" value="F:lysozyme activity"/>
    <property type="evidence" value="ECO:0007669"/>
    <property type="project" value="InterPro"/>
</dbReference>
<dbReference type="AlphaFoldDB" id="A0A1H5UDK7"/>
<keyword evidence="3" id="KW-0326">Glycosidase</keyword>
<comment type="similarity">
    <text evidence="1">Belongs to the glycosyl hydrolase 25 family.</text>
</comment>
<evidence type="ECO:0000256" key="5">
    <source>
        <dbReference type="SAM" id="Phobius"/>
    </source>
</evidence>